<reference evidence="2 3" key="1">
    <citation type="submission" date="2019-03" db="EMBL/GenBank/DDBJ databases">
        <title>Genomic Encyclopedia of Type Strains, Phase IV (KMG-IV): sequencing the most valuable type-strain genomes for metagenomic binning, comparative biology and taxonomic classification.</title>
        <authorList>
            <person name="Goeker M."/>
        </authorList>
    </citation>
    <scope>NUCLEOTIDE SEQUENCE [LARGE SCALE GENOMIC DNA]</scope>
    <source>
        <strain evidence="2 3">DSM 21667</strain>
    </source>
</reference>
<name>A0A4R6YTG8_9GAMM</name>
<proteinExistence type="predicted"/>
<dbReference type="AlphaFoldDB" id="A0A4R6YTG8"/>
<evidence type="ECO:0000313" key="2">
    <source>
        <dbReference type="EMBL" id="TDR41689.1"/>
    </source>
</evidence>
<evidence type="ECO:0000313" key="3">
    <source>
        <dbReference type="Proteomes" id="UP000295293"/>
    </source>
</evidence>
<dbReference type="Proteomes" id="UP000295293">
    <property type="component" value="Unassembled WGS sequence"/>
</dbReference>
<sequence length="256" mass="27866">MTLFQHKDLFRGSEADGIALGTYDVSEPTFVSFWNNTDYFWNGTNYMPQFATYPLRNVYSFYACAGSPSKLLFRFAGASGAVALGIPPQPGHLRLALIVGRPDNATQRFPIRAVPVMQTSPHASLRSSFTRGQYRQASKEIVAPSVLATPYENCFVSPPPTGVDTWCFDPIQKRRGLLWGDIAQPIYWSTSAGAGDGPDVDSVPLPVFSSATPRDGGEIKFNDAGALQNCPSQPASAPEDEGKIQMREEQAILGLP</sequence>
<keyword evidence="3" id="KW-1185">Reference proteome</keyword>
<feature type="region of interest" description="Disordered" evidence="1">
    <location>
        <begin position="220"/>
        <end position="243"/>
    </location>
</feature>
<accession>A0A4R6YTG8</accession>
<dbReference type="EMBL" id="SNZH01000010">
    <property type="protein sequence ID" value="TDR41689.1"/>
    <property type="molecule type" value="Genomic_DNA"/>
</dbReference>
<protein>
    <submittedName>
        <fullName evidence="2">Uncharacterized protein</fullName>
    </submittedName>
</protein>
<organism evidence="2 3">
    <name type="scientific">Tahibacter aquaticus</name>
    <dbReference type="NCBI Taxonomy" id="520092"/>
    <lineage>
        <taxon>Bacteria</taxon>
        <taxon>Pseudomonadati</taxon>
        <taxon>Pseudomonadota</taxon>
        <taxon>Gammaproteobacteria</taxon>
        <taxon>Lysobacterales</taxon>
        <taxon>Rhodanobacteraceae</taxon>
        <taxon>Tahibacter</taxon>
    </lineage>
</organism>
<evidence type="ECO:0000256" key="1">
    <source>
        <dbReference type="SAM" id="MobiDB-lite"/>
    </source>
</evidence>
<comment type="caution">
    <text evidence="2">The sequence shown here is derived from an EMBL/GenBank/DDBJ whole genome shotgun (WGS) entry which is preliminary data.</text>
</comment>
<gene>
    <name evidence="2" type="ORF">DFR29_110172</name>
</gene>